<dbReference type="PROSITE" id="PS00893">
    <property type="entry name" value="NUDIX_BOX"/>
    <property type="match status" value="1"/>
</dbReference>
<dbReference type="EMBL" id="JAHHHN010000050">
    <property type="protein sequence ID" value="MBW4565858.1"/>
    <property type="molecule type" value="Genomic_DNA"/>
</dbReference>
<evidence type="ECO:0000313" key="5">
    <source>
        <dbReference type="Proteomes" id="UP000715781"/>
    </source>
</evidence>
<dbReference type="InterPro" id="IPR020476">
    <property type="entry name" value="Nudix_hydrolase"/>
</dbReference>
<comment type="caution">
    <text evidence="4">The sequence shown here is derived from an EMBL/GenBank/DDBJ whole genome shotgun (WGS) entry which is preliminary data.</text>
</comment>
<dbReference type="GO" id="GO:0016787">
    <property type="term" value="F:hydrolase activity"/>
    <property type="evidence" value="ECO:0007669"/>
    <property type="project" value="UniProtKB-KW"/>
</dbReference>
<dbReference type="CDD" id="cd18882">
    <property type="entry name" value="NUDIX_Hydrolase"/>
    <property type="match status" value="1"/>
</dbReference>
<feature type="domain" description="Nudix hydrolase" evidence="3">
    <location>
        <begin position="4"/>
        <end position="129"/>
    </location>
</feature>
<dbReference type="PRINTS" id="PR00502">
    <property type="entry name" value="NUDIXFAMILY"/>
</dbReference>
<gene>
    <name evidence="4" type="ORF">KME32_33205</name>
</gene>
<evidence type="ECO:0000259" key="3">
    <source>
        <dbReference type="PROSITE" id="PS51462"/>
    </source>
</evidence>
<reference evidence="4" key="2">
    <citation type="journal article" date="2022" name="Microbiol. Resour. Announc.">
        <title>Metagenome Sequencing to Explore Phylogenomics of Terrestrial Cyanobacteria.</title>
        <authorList>
            <person name="Ward R.D."/>
            <person name="Stajich J.E."/>
            <person name="Johansen J.R."/>
            <person name="Huntemann M."/>
            <person name="Clum A."/>
            <person name="Foster B."/>
            <person name="Foster B."/>
            <person name="Roux S."/>
            <person name="Palaniappan K."/>
            <person name="Varghese N."/>
            <person name="Mukherjee S."/>
            <person name="Reddy T.B.K."/>
            <person name="Daum C."/>
            <person name="Copeland A."/>
            <person name="Chen I.A."/>
            <person name="Ivanova N.N."/>
            <person name="Kyrpides N.C."/>
            <person name="Shapiro N."/>
            <person name="Eloe-Fadrosh E.A."/>
            <person name="Pietrasiak N."/>
        </authorList>
    </citation>
    <scope>NUCLEOTIDE SEQUENCE</scope>
    <source>
        <strain evidence="4">JT2-VF2</strain>
    </source>
</reference>
<dbReference type="PROSITE" id="PS51462">
    <property type="entry name" value="NUDIX"/>
    <property type="match status" value="1"/>
</dbReference>
<protein>
    <submittedName>
        <fullName evidence="4">NUDIX hydrolase</fullName>
    </submittedName>
</protein>
<proteinExistence type="inferred from homology"/>
<keyword evidence="1 2" id="KW-0378">Hydrolase</keyword>
<name>A0A951Q6U6_9NOST</name>
<dbReference type="AlphaFoldDB" id="A0A951Q6U6"/>
<dbReference type="Pfam" id="PF00293">
    <property type="entry name" value="NUDIX"/>
    <property type="match status" value="1"/>
</dbReference>
<dbReference type="InterPro" id="IPR020084">
    <property type="entry name" value="NUDIX_hydrolase_CS"/>
</dbReference>
<dbReference type="Proteomes" id="UP000715781">
    <property type="component" value="Unassembled WGS sequence"/>
</dbReference>
<evidence type="ECO:0000256" key="2">
    <source>
        <dbReference type="RuleBase" id="RU003476"/>
    </source>
</evidence>
<dbReference type="Gene3D" id="3.90.79.10">
    <property type="entry name" value="Nucleoside Triphosphate Pyrophosphohydrolase"/>
    <property type="match status" value="1"/>
</dbReference>
<dbReference type="InterPro" id="IPR015797">
    <property type="entry name" value="NUDIX_hydrolase-like_dom_sf"/>
</dbReference>
<comment type="similarity">
    <text evidence="2">Belongs to the Nudix hydrolase family.</text>
</comment>
<evidence type="ECO:0000313" key="4">
    <source>
        <dbReference type="EMBL" id="MBW4565858.1"/>
    </source>
</evidence>
<reference evidence="4" key="1">
    <citation type="submission" date="2021-05" db="EMBL/GenBank/DDBJ databases">
        <authorList>
            <person name="Pietrasiak N."/>
            <person name="Ward R."/>
            <person name="Stajich J.E."/>
            <person name="Kurbessoian T."/>
        </authorList>
    </citation>
    <scope>NUCLEOTIDE SEQUENCE</scope>
    <source>
        <strain evidence="4">JT2-VF2</strain>
    </source>
</reference>
<dbReference type="InterPro" id="IPR000086">
    <property type="entry name" value="NUDIX_hydrolase_dom"/>
</dbReference>
<accession>A0A951Q6U6</accession>
<organism evidence="4 5">
    <name type="scientific">Mojavia pulchra JT2-VF2</name>
    <dbReference type="NCBI Taxonomy" id="287848"/>
    <lineage>
        <taxon>Bacteria</taxon>
        <taxon>Bacillati</taxon>
        <taxon>Cyanobacteriota</taxon>
        <taxon>Cyanophyceae</taxon>
        <taxon>Nostocales</taxon>
        <taxon>Nostocaceae</taxon>
    </lineage>
</organism>
<dbReference type="SUPFAM" id="SSF55811">
    <property type="entry name" value="Nudix"/>
    <property type="match status" value="1"/>
</dbReference>
<sequence>MNNSKVEVAIAILYQENKFLMQLRDNIPSILYPGSWALFGGHIEPGETPNVAVKREILEEIGYNLPEFTEFGCYTDDKVIRHVFHAPLLVELNQLVLNEGWDMGLLTPENIRQGQCYSENAGEVRPLGTVHQRIMLDFMDFMERNFDLFHESSTQKQK</sequence>
<evidence type="ECO:0000256" key="1">
    <source>
        <dbReference type="ARBA" id="ARBA00022801"/>
    </source>
</evidence>